<dbReference type="EMBL" id="ML119655">
    <property type="protein sequence ID" value="RPA85227.1"/>
    <property type="molecule type" value="Genomic_DNA"/>
</dbReference>
<feature type="non-terminal residue" evidence="1">
    <location>
        <position position="1"/>
    </location>
</feature>
<accession>A0A3N4HCV4</accession>
<proteinExistence type="predicted"/>
<gene>
    <name evidence="2" type="ORF">BJ508DRAFT_193412</name>
    <name evidence="1" type="ORF">BJ508DRAFT_194991</name>
</gene>
<evidence type="ECO:0000313" key="2">
    <source>
        <dbReference type="EMBL" id="RPA85227.1"/>
    </source>
</evidence>
<sequence length="57" mass="6729">RLHFCLPVFHAILHIAEYTRRLGPMYAQSQFPMERVVRILKGMIKSMSKPNENMANR</sequence>
<organism evidence="1 3">
    <name type="scientific">Ascobolus immersus RN42</name>
    <dbReference type="NCBI Taxonomy" id="1160509"/>
    <lineage>
        <taxon>Eukaryota</taxon>
        <taxon>Fungi</taxon>
        <taxon>Dikarya</taxon>
        <taxon>Ascomycota</taxon>
        <taxon>Pezizomycotina</taxon>
        <taxon>Pezizomycetes</taxon>
        <taxon>Pezizales</taxon>
        <taxon>Ascobolaceae</taxon>
        <taxon>Ascobolus</taxon>
    </lineage>
</organism>
<keyword evidence="3" id="KW-1185">Reference proteome</keyword>
<dbReference type="Proteomes" id="UP000275078">
    <property type="component" value="Unassembled WGS sequence"/>
</dbReference>
<name>A0A3N4HCV4_ASCIM</name>
<dbReference type="EMBL" id="ML119878">
    <property type="protein sequence ID" value="RPA72135.1"/>
    <property type="molecule type" value="Genomic_DNA"/>
</dbReference>
<evidence type="ECO:0000313" key="1">
    <source>
        <dbReference type="EMBL" id="RPA72135.1"/>
    </source>
</evidence>
<dbReference type="AlphaFoldDB" id="A0A3N4HCV4"/>
<dbReference type="OrthoDB" id="5409723at2759"/>
<reference evidence="1 3" key="1">
    <citation type="journal article" date="2018" name="Nat. Ecol. Evol.">
        <title>Pezizomycetes genomes reveal the molecular basis of ectomycorrhizal truffle lifestyle.</title>
        <authorList>
            <person name="Murat C."/>
            <person name="Payen T."/>
            <person name="Noel B."/>
            <person name="Kuo A."/>
            <person name="Morin E."/>
            <person name="Chen J."/>
            <person name="Kohler A."/>
            <person name="Krizsan K."/>
            <person name="Balestrini R."/>
            <person name="Da Silva C."/>
            <person name="Montanini B."/>
            <person name="Hainaut M."/>
            <person name="Levati E."/>
            <person name="Barry K.W."/>
            <person name="Belfiori B."/>
            <person name="Cichocki N."/>
            <person name="Clum A."/>
            <person name="Dockter R.B."/>
            <person name="Fauchery L."/>
            <person name="Guy J."/>
            <person name="Iotti M."/>
            <person name="Le Tacon F."/>
            <person name="Lindquist E.A."/>
            <person name="Lipzen A."/>
            <person name="Malagnac F."/>
            <person name="Mello A."/>
            <person name="Molinier V."/>
            <person name="Miyauchi S."/>
            <person name="Poulain J."/>
            <person name="Riccioni C."/>
            <person name="Rubini A."/>
            <person name="Sitrit Y."/>
            <person name="Splivallo R."/>
            <person name="Traeger S."/>
            <person name="Wang M."/>
            <person name="Zifcakova L."/>
            <person name="Wipf D."/>
            <person name="Zambonelli A."/>
            <person name="Paolocci F."/>
            <person name="Nowrousian M."/>
            <person name="Ottonello S."/>
            <person name="Baldrian P."/>
            <person name="Spatafora J.W."/>
            <person name="Henrissat B."/>
            <person name="Nagy L.G."/>
            <person name="Aury J.M."/>
            <person name="Wincker P."/>
            <person name="Grigoriev I.V."/>
            <person name="Bonfante P."/>
            <person name="Martin F.M."/>
        </authorList>
    </citation>
    <scope>NUCLEOTIDE SEQUENCE [LARGE SCALE GENOMIC DNA]</scope>
    <source>
        <strain evidence="1 3">RN42</strain>
    </source>
</reference>
<protein>
    <submittedName>
        <fullName evidence="1">Uncharacterized protein</fullName>
    </submittedName>
</protein>
<evidence type="ECO:0000313" key="3">
    <source>
        <dbReference type="Proteomes" id="UP000275078"/>
    </source>
</evidence>
<feature type="non-terminal residue" evidence="1">
    <location>
        <position position="57"/>
    </location>
</feature>